<organism evidence="3 4">
    <name type="scientific">Sphaerimonospora cavernae</name>
    <dbReference type="NCBI Taxonomy" id="1740611"/>
    <lineage>
        <taxon>Bacteria</taxon>
        <taxon>Bacillati</taxon>
        <taxon>Actinomycetota</taxon>
        <taxon>Actinomycetes</taxon>
        <taxon>Streptosporangiales</taxon>
        <taxon>Streptosporangiaceae</taxon>
        <taxon>Sphaerimonospora</taxon>
    </lineage>
</organism>
<dbReference type="InterPro" id="IPR023210">
    <property type="entry name" value="NADP_OxRdtase_dom"/>
</dbReference>
<dbReference type="InterPro" id="IPR036812">
    <property type="entry name" value="NAD(P)_OxRdtase_dom_sf"/>
</dbReference>
<dbReference type="SUPFAM" id="SSF51430">
    <property type="entry name" value="NAD(P)-linked oxidoreductase"/>
    <property type="match status" value="1"/>
</dbReference>
<comment type="caution">
    <text evidence="3">The sequence shown here is derived from an EMBL/GenBank/DDBJ whole genome shotgun (WGS) entry which is preliminary data.</text>
</comment>
<proteinExistence type="predicted"/>
<dbReference type="Pfam" id="PF00248">
    <property type="entry name" value="Aldo_ket_red"/>
    <property type="match status" value="1"/>
</dbReference>
<name>A0ABV6UDV0_9ACTN</name>
<reference evidence="3 4" key="1">
    <citation type="submission" date="2024-09" db="EMBL/GenBank/DDBJ databases">
        <authorList>
            <person name="Sun Q."/>
            <person name="Mori K."/>
        </authorList>
    </citation>
    <scope>NUCLEOTIDE SEQUENCE [LARGE SCALE GENOMIC DNA]</scope>
    <source>
        <strain evidence="3 4">TBRC 1851</strain>
    </source>
</reference>
<dbReference type="PANTHER" id="PTHR42686:SF1">
    <property type="entry name" value="GH17980P-RELATED"/>
    <property type="match status" value="1"/>
</dbReference>
<accession>A0ABV6UDV0</accession>
<evidence type="ECO:0000256" key="1">
    <source>
        <dbReference type="SAM" id="MobiDB-lite"/>
    </source>
</evidence>
<dbReference type="Proteomes" id="UP001589870">
    <property type="component" value="Unassembled WGS sequence"/>
</dbReference>
<dbReference type="PANTHER" id="PTHR42686">
    <property type="entry name" value="GH17980P-RELATED"/>
    <property type="match status" value="1"/>
</dbReference>
<feature type="compositionally biased region" description="Low complexity" evidence="1">
    <location>
        <begin position="60"/>
        <end position="80"/>
    </location>
</feature>
<dbReference type="Gene3D" id="3.20.20.100">
    <property type="entry name" value="NADP-dependent oxidoreductase domain"/>
    <property type="match status" value="1"/>
</dbReference>
<keyword evidence="4" id="KW-1185">Reference proteome</keyword>
<dbReference type="EMBL" id="JBHMQT010000073">
    <property type="protein sequence ID" value="MFC0866379.1"/>
    <property type="molecule type" value="Genomic_DNA"/>
</dbReference>
<dbReference type="RefSeq" id="WP_394304372.1">
    <property type="nucleotide sequence ID" value="NZ_JBHMQT010000073.1"/>
</dbReference>
<sequence length="497" mass="54399">MRTSSPPTAGASRSSPRSATCWCRWNASSAPPTPEKSPTRAWPGRQAPRWDASTRTSPTGASACSAAGRSSGWTGTSHWTTPSNHWRKSWTLCPAARSAPPARSSSTQRSTCSPPCWPCWTTPATTRGSWRCWRPVAALTPRVLAGLNRPVSAIGAGCWTIGGPAVNGQVPIGWDGVNPDHAYTGLVRAHELGVTLFDTADVYGMGRSERLLGRLLRQVNRDDLVISSKVGYFAGTAEHPYHPGQIRRQLDATLTNLGTDHLDIYFFHSNDFGPADRYLDEAIAQIRHLQQKGLVRAIGMRAPHVFAEQWAHGPSPSPAALRFLTLFERIRPQVLTVRYNLLCPDYTGGETDIFDFARRHRVGVIIKQALAQGLLTGRHLPTLPRRFSGHDHRSTDPTFRPAAIAAIHKALNQIARHFGGQPADLVRLALRYALHRDPSSPVLVGFRDSTQITMNLTCLGESLTTPEINLLRCLAEPAARAIATDHADRPHTRPPTA</sequence>
<evidence type="ECO:0000313" key="3">
    <source>
        <dbReference type="EMBL" id="MFC0866379.1"/>
    </source>
</evidence>
<evidence type="ECO:0000313" key="4">
    <source>
        <dbReference type="Proteomes" id="UP001589870"/>
    </source>
</evidence>
<dbReference type="InterPro" id="IPR020471">
    <property type="entry name" value="AKR"/>
</dbReference>
<evidence type="ECO:0000259" key="2">
    <source>
        <dbReference type="Pfam" id="PF00248"/>
    </source>
</evidence>
<feature type="domain" description="NADP-dependent oxidoreductase" evidence="2">
    <location>
        <begin position="155"/>
        <end position="472"/>
    </location>
</feature>
<feature type="region of interest" description="Disordered" evidence="1">
    <location>
        <begin position="26"/>
        <end position="80"/>
    </location>
</feature>
<gene>
    <name evidence="3" type="ORF">ACFHYQ_29210</name>
</gene>
<protein>
    <submittedName>
        <fullName evidence="3">Aldo/keto reductase</fullName>
    </submittedName>
</protein>